<dbReference type="InterPro" id="IPR029063">
    <property type="entry name" value="SAM-dependent_MTases_sf"/>
</dbReference>
<evidence type="ECO:0000313" key="7">
    <source>
        <dbReference type="EMBL" id="QPJ61495.1"/>
    </source>
</evidence>
<dbReference type="AlphaFoldDB" id="A0A7T0BV25"/>
<comment type="caution">
    <text evidence="6">Lacks conserved residue(s) required for the propagation of feature annotation.</text>
</comment>
<feature type="binding site" evidence="6">
    <location>
        <position position="89"/>
    </location>
    <ligand>
        <name>S-adenosyl-L-methionine</name>
        <dbReference type="ChEBI" id="CHEBI:59789"/>
    </ligand>
</feature>
<dbReference type="PANTHER" id="PTHR31760">
    <property type="entry name" value="S-ADENOSYL-L-METHIONINE-DEPENDENT METHYLTRANSFERASES SUPERFAMILY PROTEIN"/>
    <property type="match status" value="1"/>
</dbReference>
<dbReference type="InterPro" id="IPR003682">
    <property type="entry name" value="rRNA_ssu_MeTfrase_G"/>
</dbReference>
<keyword evidence="1 6" id="KW-0963">Cytoplasm</keyword>
<protein>
    <recommendedName>
        <fullName evidence="6">Ribosomal RNA small subunit methyltransferase G</fullName>
        <ecNumber evidence="6">2.1.1.-</ecNumber>
    </recommendedName>
    <alternativeName>
        <fullName evidence="6">16S rRNA 7-methylguanosine methyltransferase</fullName>
        <shortName evidence="6">16S rRNA m7G methyltransferase</shortName>
    </alternativeName>
</protein>
<dbReference type="Proteomes" id="UP000594688">
    <property type="component" value="Chromosome"/>
</dbReference>
<comment type="similarity">
    <text evidence="6">Belongs to the methyltransferase superfamily. RNA methyltransferase RsmG family.</text>
</comment>
<keyword evidence="4 6" id="KW-0808">Transferase</keyword>
<dbReference type="GO" id="GO:0005829">
    <property type="term" value="C:cytosol"/>
    <property type="evidence" value="ECO:0007669"/>
    <property type="project" value="TreeGrafter"/>
</dbReference>
<accession>A0A7T0BV25</accession>
<dbReference type="SUPFAM" id="SSF53335">
    <property type="entry name" value="S-adenosyl-L-methionine-dependent methyltransferases"/>
    <property type="match status" value="1"/>
</dbReference>
<dbReference type="EMBL" id="CP048685">
    <property type="protein sequence ID" value="QPJ61495.1"/>
    <property type="molecule type" value="Genomic_DNA"/>
</dbReference>
<name>A0A7T0BV25_9BACT</name>
<evidence type="ECO:0000256" key="5">
    <source>
        <dbReference type="ARBA" id="ARBA00022691"/>
    </source>
</evidence>
<evidence type="ECO:0000256" key="2">
    <source>
        <dbReference type="ARBA" id="ARBA00022552"/>
    </source>
</evidence>
<evidence type="ECO:0000256" key="6">
    <source>
        <dbReference type="HAMAP-Rule" id="MF_00074"/>
    </source>
</evidence>
<organism evidence="7 8">
    <name type="scientific">Candidatus Nitronauta litoralis</name>
    <dbReference type="NCBI Taxonomy" id="2705533"/>
    <lineage>
        <taxon>Bacteria</taxon>
        <taxon>Pseudomonadati</taxon>
        <taxon>Nitrospinota/Tectimicrobiota group</taxon>
        <taxon>Nitrospinota</taxon>
        <taxon>Nitrospinia</taxon>
        <taxon>Nitrospinales</taxon>
        <taxon>Nitrospinaceae</taxon>
        <taxon>Candidatus Nitronauta</taxon>
    </lineage>
</organism>
<feature type="binding site" evidence="6">
    <location>
        <begin position="135"/>
        <end position="136"/>
    </location>
    <ligand>
        <name>S-adenosyl-L-methionine</name>
        <dbReference type="ChEBI" id="CHEBI:59789"/>
    </ligand>
</feature>
<proteinExistence type="inferred from homology"/>
<dbReference type="Gene3D" id="3.40.50.150">
    <property type="entry name" value="Vaccinia Virus protein VP39"/>
    <property type="match status" value="1"/>
</dbReference>
<dbReference type="Pfam" id="PF02527">
    <property type="entry name" value="GidB"/>
    <property type="match status" value="1"/>
</dbReference>
<dbReference type="KEGG" id="nli:G3M70_06170"/>
<evidence type="ECO:0000256" key="3">
    <source>
        <dbReference type="ARBA" id="ARBA00022603"/>
    </source>
</evidence>
<keyword evidence="5 6" id="KW-0949">S-adenosyl-L-methionine</keyword>
<keyword evidence="2 6" id="KW-0698">rRNA processing</keyword>
<feature type="binding site" evidence="6">
    <location>
        <position position="84"/>
    </location>
    <ligand>
        <name>S-adenosyl-L-methionine</name>
        <dbReference type="ChEBI" id="CHEBI:59789"/>
    </ligand>
</feature>
<dbReference type="NCBIfam" id="TIGR00138">
    <property type="entry name" value="rsmG_gidB"/>
    <property type="match status" value="1"/>
</dbReference>
<keyword evidence="3 6" id="KW-0489">Methyltransferase</keyword>
<gene>
    <name evidence="6 7" type="primary">rsmG</name>
    <name evidence="7" type="ORF">G3M70_06170</name>
</gene>
<dbReference type="PANTHER" id="PTHR31760:SF0">
    <property type="entry name" value="S-ADENOSYL-L-METHIONINE-DEPENDENT METHYLTRANSFERASES SUPERFAMILY PROTEIN"/>
    <property type="match status" value="1"/>
</dbReference>
<sequence length="218" mass="24829">MEQSSPEYFIESLLTDPRLQFLTKYDLQIVIPRLGTFARLWDKWNRKISLTAEKEMALYIRNHFFVSFQFLKALGNPQGIVDIGSGAGLPGVPLKIIWPAIPMLLVESRRKRANFLKQVVRELSLENTVVMDSKVEDVGETPFQIDTALFRAVADTKTCLEMASGILQSEGRVILIRTLEEASKDSPHPEYSRIDAIDVEDFNSNPLLLECYKKHSNK</sequence>
<evidence type="ECO:0000256" key="1">
    <source>
        <dbReference type="ARBA" id="ARBA00022490"/>
    </source>
</evidence>
<dbReference type="GO" id="GO:0070043">
    <property type="term" value="F:rRNA (guanine-N7-)-methyltransferase activity"/>
    <property type="evidence" value="ECO:0007669"/>
    <property type="project" value="UniProtKB-UniRule"/>
</dbReference>
<reference evidence="7 8" key="1">
    <citation type="submission" date="2020-02" db="EMBL/GenBank/DDBJ databases">
        <title>Genomic and physiological characterization of two novel Nitrospinaceae genera.</title>
        <authorList>
            <person name="Mueller A.J."/>
            <person name="Jung M.-Y."/>
            <person name="Strachan C.R."/>
            <person name="Herbold C.W."/>
            <person name="Kirkegaard R.H."/>
            <person name="Daims H."/>
        </authorList>
    </citation>
    <scope>NUCLEOTIDE SEQUENCE [LARGE SCALE GENOMIC DNA]</scope>
    <source>
        <strain evidence="7">EB</strain>
    </source>
</reference>
<dbReference type="EC" id="2.1.1.-" evidence="6"/>
<comment type="subcellular location">
    <subcellularLocation>
        <location evidence="6">Cytoplasm</location>
    </subcellularLocation>
</comment>
<feature type="binding site" evidence="6">
    <location>
        <position position="151"/>
    </location>
    <ligand>
        <name>S-adenosyl-L-methionine</name>
        <dbReference type="ChEBI" id="CHEBI:59789"/>
    </ligand>
</feature>
<evidence type="ECO:0000256" key="4">
    <source>
        <dbReference type="ARBA" id="ARBA00022679"/>
    </source>
</evidence>
<dbReference type="HAMAP" id="MF_00074">
    <property type="entry name" value="16SrRNA_methyltr_G"/>
    <property type="match status" value="1"/>
</dbReference>
<evidence type="ECO:0000313" key="8">
    <source>
        <dbReference type="Proteomes" id="UP000594688"/>
    </source>
</evidence>
<comment type="function">
    <text evidence="6">Specifically methylates the N7 position of a guanine in 16S rRNA.</text>
</comment>